<reference evidence="1 2" key="1">
    <citation type="journal article" date="2017" name="Nat. Commun.">
        <title>Genome assembly with in vitro proximity ligation data and whole-genome triplication in lettuce.</title>
        <authorList>
            <person name="Reyes-Chin-Wo S."/>
            <person name="Wang Z."/>
            <person name="Yang X."/>
            <person name="Kozik A."/>
            <person name="Arikit S."/>
            <person name="Song C."/>
            <person name="Xia L."/>
            <person name="Froenicke L."/>
            <person name="Lavelle D.O."/>
            <person name="Truco M.J."/>
            <person name="Xia R."/>
            <person name="Zhu S."/>
            <person name="Xu C."/>
            <person name="Xu H."/>
            <person name="Xu X."/>
            <person name="Cox K."/>
            <person name="Korf I."/>
            <person name="Meyers B.C."/>
            <person name="Michelmore R.W."/>
        </authorList>
    </citation>
    <scope>NUCLEOTIDE SEQUENCE [LARGE SCALE GENOMIC DNA]</scope>
    <source>
        <strain evidence="2">cv. Salinas</strain>
        <tissue evidence="1">Seedlings</tissue>
    </source>
</reference>
<organism evidence="1 2">
    <name type="scientific">Lactuca sativa</name>
    <name type="common">Garden lettuce</name>
    <dbReference type="NCBI Taxonomy" id="4236"/>
    <lineage>
        <taxon>Eukaryota</taxon>
        <taxon>Viridiplantae</taxon>
        <taxon>Streptophyta</taxon>
        <taxon>Embryophyta</taxon>
        <taxon>Tracheophyta</taxon>
        <taxon>Spermatophyta</taxon>
        <taxon>Magnoliopsida</taxon>
        <taxon>eudicotyledons</taxon>
        <taxon>Gunneridae</taxon>
        <taxon>Pentapetalae</taxon>
        <taxon>asterids</taxon>
        <taxon>campanulids</taxon>
        <taxon>Asterales</taxon>
        <taxon>Asteraceae</taxon>
        <taxon>Cichorioideae</taxon>
        <taxon>Cichorieae</taxon>
        <taxon>Lactucinae</taxon>
        <taxon>Lactuca</taxon>
    </lineage>
</organism>
<comment type="caution">
    <text evidence="1">The sequence shown here is derived from an EMBL/GenBank/DDBJ whole genome shotgun (WGS) entry which is preliminary data.</text>
</comment>
<protein>
    <submittedName>
        <fullName evidence="1">Uncharacterized protein</fullName>
    </submittedName>
</protein>
<gene>
    <name evidence="1" type="ORF">LSAT_V11C200079220</name>
</gene>
<dbReference type="EMBL" id="NBSK02000002">
    <property type="protein sequence ID" value="KAJ0221877.1"/>
    <property type="molecule type" value="Genomic_DNA"/>
</dbReference>
<keyword evidence="2" id="KW-1185">Reference proteome</keyword>
<evidence type="ECO:0000313" key="2">
    <source>
        <dbReference type="Proteomes" id="UP000235145"/>
    </source>
</evidence>
<sequence length="108" mass="11855">MSPCISKAEKEFVALENCVGNSPVSMYIHIGGQFPNKLNGCATDFVRPTLTITKVVEANSYPNCLLKKLHRMPSVPMQKTTHFQGKDDIGVIPGDCLGCGKYRVWGKP</sequence>
<proteinExistence type="predicted"/>
<accession>A0A9R1WFJ8</accession>
<dbReference type="Gramene" id="rna-gnl|WGS:NBSK|LSAT_2X81061_mrna">
    <property type="protein sequence ID" value="cds-PLY92395.1"/>
    <property type="gene ID" value="gene-LSAT_2X81061"/>
</dbReference>
<name>A0A9R1WFJ8_LACSA</name>
<evidence type="ECO:0000313" key="1">
    <source>
        <dbReference type="EMBL" id="KAJ0221877.1"/>
    </source>
</evidence>
<dbReference type="AlphaFoldDB" id="A0A9R1WFJ8"/>
<dbReference type="Proteomes" id="UP000235145">
    <property type="component" value="Unassembled WGS sequence"/>
</dbReference>